<name>A0AA35JYE3_9SAUR</name>
<dbReference type="EMBL" id="OX395127">
    <property type="protein sequence ID" value="CAI5767399.1"/>
    <property type="molecule type" value="Genomic_DNA"/>
</dbReference>
<gene>
    <name evidence="1" type="ORF">PODLI_1B001111</name>
</gene>
<dbReference type="AlphaFoldDB" id="A0AA35JYE3"/>
<feature type="non-terminal residue" evidence="1">
    <location>
        <position position="52"/>
    </location>
</feature>
<organism evidence="1 2">
    <name type="scientific">Podarcis lilfordi</name>
    <name type="common">Lilford's wall lizard</name>
    <dbReference type="NCBI Taxonomy" id="74358"/>
    <lineage>
        <taxon>Eukaryota</taxon>
        <taxon>Metazoa</taxon>
        <taxon>Chordata</taxon>
        <taxon>Craniata</taxon>
        <taxon>Vertebrata</taxon>
        <taxon>Euteleostomi</taxon>
        <taxon>Lepidosauria</taxon>
        <taxon>Squamata</taxon>
        <taxon>Bifurcata</taxon>
        <taxon>Unidentata</taxon>
        <taxon>Episquamata</taxon>
        <taxon>Laterata</taxon>
        <taxon>Lacertibaenia</taxon>
        <taxon>Lacertidae</taxon>
        <taxon>Podarcis</taxon>
    </lineage>
</organism>
<evidence type="ECO:0000313" key="1">
    <source>
        <dbReference type="EMBL" id="CAI5767399.1"/>
    </source>
</evidence>
<proteinExistence type="predicted"/>
<evidence type="ECO:0000313" key="2">
    <source>
        <dbReference type="Proteomes" id="UP001178461"/>
    </source>
</evidence>
<reference evidence="1" key="1">
    <citation type="submission" date="2022-12" db="EMBL/GenBank/DDBJ databases">
        <authorList>
            <person name="Alioto T."/>
            <person name="Alioto T."/>
            <person name="Gomez Garrido J."/>
        </authorList>
    </citation>
    <scope>NUCLEOTIDE SEQUENCE</scope>
</reference>
<protein>
    <submittedName>
        <fullName evidence="1">Uncharacterized protein</fullName>
    </submittedName>
</protein>
<dbReference type="Proteomes" id="UP001178461">
    <property type="component" value="Chromosome 2"/>
</dbReference>
<keyword evidence="2" id="KW-1185">Reference proteome</keyword>
<accession>A0AA35JYE3</accession>
<sequence length="52" mass="5935">MNDMGKRSRNNVAHIAILTGPQSQCLHTVAFGSPECVYPYEFMLFNYMPILK</sequence>